<feature type="region of interest" description="Disordered" evidence="1">
    <location>
        <begin position="112"/>
        <end position="133"/>
    </location>
</feature>
<name>T1HPV7_RHOPR</name>
<feature type="compositionally biased region" description="Basic residues" evidence="1">
    <location>
        <begin position="112"/>
        <end position="128"/>
    </location>
</feature>
<evidence type="ECO:0000256" key="1">
    <source>
        <dbReference type="SAM" id="MobiDB-lite"/>
    </source>
</evidence>
<evidence type="ECO:0000313" key="4">
    <source>
        <dbReference type="Proteomes" id="UP000015103"/>
    </source>
</evidence>
<dbReference type="EnsemblMetazoa" id="RPRC006081-RA">
    <property type="protein sequence ID" value="RPRC006081-PA"/>
    <property type="gene ID" value="RPRC006081"/>
</dbReference>
<organism evidence="3 4">
    <name type="scientific">Rhodnius prolixus</name>
    <name type="common">Triatomid bug</name>
    <dbReference type="NCBI Taxonomy" id="13249"/>
    <lineage>
        <taxon>Eukaryota</taxon>
        <taxon>Metazoa</taxon>
        <taxon>Ecdysozoa</taxon>
        <taxon>Arthropoda</taxon>
        <taxon>Hexapoda</taxon>
        <taxon>Insecta</taxon>
        <taxon>Pterygota</taxon>
        <taxon>Neoptera</taxon>
        <taxon>Paraneoptera</taxon>
        <taxon>Hemiptera</taxon>
        <taxon>Heteroptera</taxon>
        <taxon>Panheteroptera</taxon>
        <taxon>Cimicomorpha</taxon>
        <taxon>Reduviidae</taxon>
        <taxon>Triatominae</taxon>
        <taxon>Rhodnius</taxon>
    </lineage>
</organism>
<keyword evidence="4" id="KW-1185">Reference proteome</keyword>
<feature type="region of interest" description="Disordered" evidence="1">
    <location>
        <begin position="389"/>
        <end position="459"/>
    </location>
</feature>
<dbReference type="HOGENOM" id="CLU_596302_0_0_1"/>
<dbReference type="AlphaFoldDB" id="T1HPV7"/>
<dbReference type="InParanoid" id="T1HPV7"/>
<dbReference type="Proteomes" id="UP000015103">
    <property type="component" value="Unassembled WGS sequence"/>
</dbReference>
<feature type="compositionally biased region" description="Basic and acidic residues" evidence="1">
    <location>
        <begin position="430"/>
        <end position="440"/>
    </location>
</feature>
<keyword evidence="2" id="KW-0732">Signal</keyword>
<protein>
    <submittedName>
        <fullName evidence="3">Uncharacterized protein</fullName>
    </submittedName>
</protein>
<feature type="signal peptide" evidence="2">
    <location>
        <begin position="1"/>
        <end position="20"/>
    </location>
</feature>
<evidence type="ECO:0000256" key="2">
    <source>
        <dbReference type="SAM" id="SignalP"/>
    </source>
</evidence>
<accession>T1HPV7</accession>
<dbReference type="GeneID" id="141457943"/>
<feature type="chain" id="PRO_5043836856" evidence="2">
    <location>
        <begin position="21"/>
        <end position="459"/>
    </location>
</feature>
<evidence type="ECO:0000313" key="3">
    <source>
        <dbReference type="EnsemblMetazoa" id="RPRC006081-PA"/>
    </source>
</evidence>
<dbReference type="RefSeq" id="XP_073991450.1">
    <property type="nucleotide sequence ID" value="XM_074135349.1"/>
</dbReference>
<sequence>MNKFETFIVLNVLLISSIACYNPACNGKYESGVLQFEKRIRRENIRGSMVGKHHYDTKSRQDLVAKADSKRHIINEVPKSEKDDCKSAFNEVSTRKNKSLLHEIARDLQKRAVKHQPKLTEKKKKNSKLGKQSTNEMENLLMAKLVALLKPIKKLNDPEPKHEYITLTRKKRYSNQNDYDITPDQQILSMDENPLYNEEQSIIPERYSNQNDYYMKPQQSYIDESDYLPNGEPTLEPSDILEGALFRQRSNKKKIYRHRPFDRSIENQLRYIDENENLPEGESVWKPRVLGLGTFSSQRSPKNFVITIKQTALSPQNPLRVQQKNLGVSDNFPRARPKWQSSDLVRAGFSKQMPSSQQYIVEIQSVAPSLKNQQKNFGESDYLEEWKTHGTFSGHKTPKRVESKTRPVPPSERRPEEDQQKQVKKNHPNSIEKPRWKSSDVAHMSSPKRRPLKPYVIVL</sequence>
<proteinExistence type="predicted"/>
<dbReference type="VEuPathDB" id="VectorBase:RPRC006081"/>
<reference evidence="3" key="1">
    <citation type="submission" date="2015-05" db="UniProtKB">
        <authorList>
            <consortium name="EnsemblMetazoa"/>
        </authorList>
    </citation>
    <scope>IDENTIFICATION</scope>
</reference>
<feature type="compositionally biased region" description="Basic and acidic residues" evidence="1">
    <location>
        <begin position="399"/>
        <end position="421"/>
    </location>
</feature>
<dbReference type="EMBL" id="ACPB03015295">
    <property type="status" value="NOT_ANNOTATED_CDS"/>
    <property type="molecule type" value="Genomic_DNA"/>
</dbReference>
<dbReference type="PROSITE" id="PS51257">
    <property type="entry name" value="PROKAR_LIPOPROTEIN"/>
    <property type="match status" value="1"/>
</dbReference>